<evidence type="ECO:0000313" key="2">
    <source>
        <dbReference type="EMBL" id="RDB24310.1"/>
    </source>
</evidence>
<dbReference type="EMBL" id="LUEZ02000044">
    <property type="protein sequence ID" value="RDB24310.1"/>
    <property type="molecule type" value="Genomic_DNA"/>
</dbReference>
<gene>
    <name evidence="2" type="ORF">Hypma_008364</name>
</gene>
<proteinExistence type="predicted"/>
<dbReference type="AlphaFoldDB" id="A0A369JSV8"/>
<protein>
    <submittedName>
        <fullName evidence="2">Uncharacterized protein</fullName>
    </submittedName>
</protein>
<feature type="region of interest" description="Disordered" evidence="1">
    <location>
        <begin position="40"/>
        <end position="59"/>
    </location>
</feature>
<dbReference type="InParanoid" id="A0A369JSV8"/>
<sequence length="85" mass="9758">MSRFGDVCIRSADVHPHDTQSDAHFPLMKTIRSLFKFHKRTTSTASTERPSKSRTETPTLFHIGKAEPSNDEVGRHFTWDDDDLQ</sequence>
<evidence type="ECO:0000256" key="1">
    <source>
        <dbReference type="SAM" id="MobiDB-lite"/>
    </source>
</evidence>
<name>A0A369JSV8_HYPMA</name>
<comment type="caution">
    <text evidence="2">The sequence shown here is derived from an EMBL/GenBank/DDBJ whole genome shotgun (WGS) entry which is preliminary data.</text>
</comment>
<evidence type="ECO:0000313" key="3">
    <source>
        <dbReference type="Proteomes" id="UP000076154"/>
    </source>
</evidence>
<dbReference type="Proteomes" id="UP000076154">
    <property type="component" value="Unassembled WGS sequence"/>
</dbReference>
<feature type="region of interest" description="Disordered" evidence="1">
    <location>
        <begin position="64"/>
        <end position="85"/>
    </location>
</feature>
<accession>A0A369JSV8</accession>
<reference evidence="2" key="1">
    <citation type="submission" date="2018-04" db="EMBL/GenBank/DDBJ databases">
        <title>Whole genome sequencing of Hypsizygus marmoreus.</title>
        <authorList>
            <person name="Choi I.-G."/>
            <person name="Min B."/>
            <person name="Kim J.-G."/>
            <person name="Kim S."/>
            <person name="Oh Y.-L."/>
            <person name="Kong W.-S."/>
            <person name="Park H."/>
            <person name="Jeong J."/>
            <person name="Song E.-S."/>
        </authorList>
    </citation>
    <scope>NUCLEOTIDE SEQUENCE [LARGE SCALE GENOMIC DNA]</scope>
    <source>
        <strain evidence="2">51987-8</strain>
    </source>
</reference>
<keyword evidence="3" id="KW-1185">Reference proteome</keyword>
<organism evidence="2 3">
    <name type="scientific">Hypsizygus marmoreus</name>
    <name type="common">White beech mushroom</name>
    <name type="synonym">Agaricus marmoreus</name>
    <dbReference type="NCBI Taxonomy" id="39966"/>
    <lineage>
        <taxon>Eukaryota</taxon>
        <taxon>Fungi</taxon>
        <taxon>Dikarya</taxon>
        <taxon>Basidiomycota</taxon>
        <taxon>Agaricomycotina</taxon>
        <taxon>Agaricomycetes</taxon>
        <taxon>Agaricomycetidae</taxon>
        <taxon>Agaricales</taxon>
        <taxon>Tricholomatineae</taxon>
        <taxon>Lyophyllaceae</taxon>
        <taxon>Hypsizygus</taxon>
    </lineage>
</organism>